<name>A0A8J5V5I0_ZIZPA</name>
<sequence>MAPCNPNRHCVCVVCHCKLCRLFNLKLLAPPSDILMATLVPQGLVNWAKEFRPSSVKKSVVEALEKRGEILLVVLLM</sequence>
<comment type="caution">
    <text evidence="1">The sequence shown here is derived from an EMBL/GenBank/DDBJ whole genome shotgun (WGS) entry which is preliminary data.</text>
</comment>
<organism evidence="1 2">
    <name type="scientific">Zizania palustris</name>
    <name type="common">Northern wild rice</name>
    <dbReference type="NCBI Taxonomy" id="103762"/>
    <lineage>
        <taxon>Eukaryota</taxon>
        <taxon>Viridiplantae</taxon>
        <taxon>Streptophyta</taxon>
        <taxon>Embryophyta</taxon>
        <taxon>Tracheophyta</taxon>
        <taxon>Spermatophyta</taxon>
        <taxon>Magnoliopsida</taxon>
        <taxon>Liliopsida</taxon>
        <taxon>Poales</taxon>
        <taxon>Poaceae</taxon>
        <taxon>BOP clade</taxon>
        <taxon>Oryzoideae</taxon>
        <taxon>Oryzeae</taxon>
        <taxon>Zizaniinae</taxon>
        <taxon>Zizania</taxon>
    </lineage>
</organism>
<evidence type="ECO:0000313" key="1">
    <source>
        <dbReference type="EMBL" id="KAG8060887.1"/>
    </source>
</evidence>
<dbReference type="EMBL" id="JAAALK010000287">
    <property type="protein sequence ID" value="KAG8060887.1"/>
    <property type="molecule type" value="Genomic_DNA"/>
</dbReference>
<accession>A0A8J5V5I0</accession>
<protein>
    <submittedName>
        <fullName evidence="1">Uncharacterized protein</fullName>
    </submittedName>
</protein>
<evidence type="ECO:0000313" key="2">
    <source>
        <dbReference type="Proteomes" id="UP000729402"/>
    </source>
</evidence>
<proteinExistence type="predicted"/>
<reference evidence="1" key="2">
    <citation type="submission" date="2021-02" db="EMBL/GenBank/DDBJ databases">
        <authorList>
            <person name="Kimball J.A."/>
            <person name="Haas M.W."/>
            <person name="Macchietto M."/>
            <person name="Kono T."/>
            <person name="Duquette J."/>
            <person name="Shao M."/>
        </authorList>
    </citation>
    <scope>NUCLEOTIDE SEQUENCE</scope>
    <source>
        <tissue evidence="1">Fresh leaf tissue</tissue>
    </source>
</reference>
<dbReference type="Proteomes" id="UP000729402">
    <property type="component" value="Unassembled WGS sequence"/>
</dbReference>
<dbReference type="AlphaFoldDB" id="A0A8J5V5I0"/>
<gene>
    <name evidence="1" type="ORF">GUJ93_ZPchr0002g26020</name>
</gene>
<keyword evidence="2" id="KW-1185">Reference proteome</keyword>
<reference evidence="1" key="1">
    <citation type="journal article" date="2021" name="bioRxiv">
        <title>Whole Genome Assembly and Annotation of Northern Wild Rice, Zizania palustris L., Supports a Whole Genome Duplication in the Zizania Genus.</title>
        <authorList>
            <person name="Haas M."/>
            <person name="Kono T."/>
            <person name="Macchietto M."/>
            <person name="Millas R."/>
            <person name="McGilp L."/>
            <person name="Shao M."/>
            <person name="Duquette J."/>
            <person name="Hirsch C.N."/>
            <person name="Kimball J."/>
        </authorList>
    </citation>
    <scope>NUCLEOTIDE SEQUENCE</scope>
    <source>
        <tissue evidence="1">Fresh leaf tissue</tissue>
    </source>
</reference>